<proteinExistence type="predicted"/>
<sequence>MAWQNVYGSWKHDPGVKGDVIMAGGPGWNKFPGRPPGSPAPYGKGVSVVTVKKDTYRFKLSLVAYAISVTTGEYFVSSYQGGPNADYQWIIKAAISYDQTTDPAKAKYQNLFQENFKTMYHGGEPLYGNTNWHTKAYEKETSNTFTATSKDVWIRIEIYGEPAVTPLYAYFKLASAFEEFRPWAIRKNNQWNSLDKETGFFKKRKNSKWEDIPKMSYEDAGKDNKGTSRIRKDGVWKGQGKIGN</sequence>
<accession>A0AC59HWB9</accession>
<geneLocation type="plasmid" evidence="1 2">
    <name>pSVR2332_phage</name>
</geneLocation>
<dbReference type="Proteomes" id="UP001317613">
    <property type="component" value="Plasmid pSVR2332_phage"/>
</dbReference>
<evidence type="ECO:0000313" key="2">
    <source>
        <dbReference type="Proteomes" id="UP001317613"/>
    </source>
</evidence>
<gene>
    <name evidence="1" type="ORF">EfsSVR2332_40730</name>
</gene>
<evidence type="ECO:0000313" key="1">
    <source>
        <dbReference type="EMBL" id="BDQ63995.1"/>
    </source>
</evidence>
<reference evidence="1" key="1">
    <citation type="submission" date="2022-08" db="EMBL/GenBank/DDBJ databases">
        <title>Molecular epidemiological analysis of five strains of VanD-type vancomycin-resistant Enterococcus faecalis.</title>
        <authorList>
            <person name="Mimura K."/>
            <person name="Hashimoto Y."/>
            <person name="Tomita H."/>
        </authorList>
    </citation>
    <scope>NUCLEOTIDE SEQUENCE</scope>
    <source>
        <strain evidence="1">SVR2332</strain>
        <plasmid evidence="1">pSVR2332_phage</plasmid>
    </source>
</reference>
<name>A0AC59HWB9_ENTFL</name>
<organism evidence="1 2">
    <name type="scientific">Enterococcus faecalis</name>
    <name type="common">Streptococcus faecalis</name>
    <dbReference type="NCBI Taxonomy" id="1351"/>
    <lineage>
        <taxon>Bacteria</taxon>
        <taxon>Bacillati</taxon>
        <taxon>Bacillota</taxon>
        <taxon>Bacilli</taxon>
        <taxon>Lactobacillales</taxon>
        <taxon>Enterococcaceae</taxon>
        <taxon>Enterococcus</taxon>
    </lineage>
</organism>
<protein>
    <submittedName>
        <fullName evidence="1">Uncharacterized protein</fullName>
    </submittedName>
</protein>
<keyword evidence="1" id="KW-0614">Plasmid</keyword>
<dbReference type="EMBL" id="AP026731">
    <property type="protein sequence ID" value="BDQ63995.1"/>
    <property type="molecule type" value="Genomic_DNA"/>
</dbReference>